<dbReference type="GO" id="GO:0016020">
    <property type="term" value="C:membrane"/>
    <property type="evidence" value="ECO:0007669"/>
    <property type="project" value="UniProtKB-SubCell"/>
</dbReference>
<dbReference type="InterPro" id="IPR052263">
    <property type="entry name" value="GPI_Anchor_Biosynth"/>
</dbReference>
<evidence type="ECO:0000256" key="1">
    <source>
        <dbReference type="ARBA" id="ARBA00004141"/>
    </source>
</evidence>
<comment type="pathway">
    <text evidence="2 7">Glycolipid biosynthesis; glycosylphosphatidylinositol-anchor biosynthesis.</text>
</comment>
<feature type="transmembrane region" description="Helical" evidence="8">
    <location>
        <begin position="12"/>
        <end position="33"/>
    </location>
</feature>
<reference evidence="10 11" key="1">
    <citation type="journal article" date="2017" name="Gigascience">
        <title>Genome sequence of the small brown planthopper, Laodelphax striatellus.</title>
        <authorList>
            <person name="Zhu J."/>
            <person name="Jiang F."/>
            <person name="Wang X."/>
            <person name="Yang P."/>
            <person name="Bao Y."/>
            <person name="Zhao W."/>
            <person name="Wang W."/>
            <person name="Lu H."/>
            <person name="Wang Q."/>
            <person name="Cui N."/>
            <person name="Li J."/>
            <person name="Chen X."/>
            <person name="Luo L."/>
            <person name="Yu J."/>
            <person name="Kang L."/>
            <person name="Cui F."/>
        </authorList>
    </citation>
    <scope>NUCLEOTIDE SEQUENCE [LARGE SCALE GENOMIC DNA]</scope>
    <source>
        <strain evidence="10">Lst14</strain>
    </source>
</reference>
<dbReference type="STRING" id="195883.A0A482WT24"/>
<dbReference type="Pfam" id="PF08510">
    <property type="entry name" value="PIG-P"/>
    <property type="match status" value="1"/>
</dbReference>
<dbReference type="UniPathway" id="UPA00196"/>
<comment type="caution">
    <text evidence="10">The sequence shown here is derived from an EMBL/GenBank/DDBJ whole genome shotgun (WGS) entry which is preliminary data.</text>
</comment>
<feature type="domain" description="PIG-P" evidence="9">
    <location>
        <begin position="12"/>
        <end position="126"/>
    </location>
</feature>
<evidence type="ECO:0000256" key="3">
    <source>
        <dbReference type="ARBA" id="ARBA00022502"/>
    </source>
</evidence>
<dbReference type="FunCoup" id="A0A482WT24">
    <property type="interactions" value="67"/>
</dbReference>
<comment type="subcellular location">
    <subcellularLocation>
        <location evidence="1">Membrane</location>
        <topology evidence="1">Multi-pass membrane protein</topology>
    </subcellularLocation>
</comment>
<dbReference type="OrthoDB" id="690928at2759"/>
<organism evidence="10 11">
    <name type="scientific">Laodelphax striatellus</name>
    <name type="common">Small brown planthopper</name>
    <name type="synonym">Delphax striatella</name>
    <dbReference type="NCBI Taxonomy" id="195883"/>
    <lineage>
        <taxon>Eukaryota</taxon>
        <taxon>Metazoa</taxon>
        <taxon>Ecdysozoa</taxon>
        <taxon>Arthropoda</taxon>
        <taxon>Hexapoda</taxon>
        <taxon>Insecta</taxon>
        <taxon>Pterygota</taxon>
        <taxon>Neoptera</taxon>
        <taxon>Paraneoptera</taxon>
        <taxon>Hemiptera</taxon>
        <taxon>Auchenorrhyncha</taxon>
        <taxon>Fulgoroidea</taxon>
        <taxon>Delphacidae</taxon>
        <taxon>Criomorphinae</taxon>
        <taxon>Laodelphax</taxon>
    </lineage>
</organism>
<keyword evidence="3 7" id="KW-0337">GPI-anchor biosynthesis</keyword>
<proteinExistence type="inferred from homology"/>
<dbReference type="GO" id="GO:0006506">
    <property type="term" value="P:GPI anchor biosynthetic process"/>
    <property type="evidence" value="ECO:0007669"/>
    <property type="project" value="UniProtKB-UniPathway"/>
</dbReference>
<keyword evidence="6 7" id="KW-0472">Membrane</keyword>
<protein>
    <recommendedName>
        <fullName evidence="7">Phosphatidylinositol N-acetylglucosaminyltransferase subunit P</fullName>
    </recommendedName>
</protein>
<keyword evidence="4 8" id="KW-0812">Transmembrane</keyword>
<dbReference type="InterPro" id="IPR016542">
    <property type="entry name" value="PIG-P_GPI19"/>
</dbReference>
<evidence type="ECO:0000256" key="6">
    <source>
        <dbReference type="ARBA" id="ARBA00023136"/>
    </source>
</evidence>
<dbReference type="GO" id="GO:0005783">
    <property type="term" value="C:endoplasmic reticulum"/>
    <property type="evidence" value="ECO:0007669"/>
    <property type="project" value="TreeGrafter"/>
</dbReference>
<keyword evidence="5 8" id="KW-1133">Transmembrane helix</keyword>
<dbReference type="Proteomes" id="UP000291343">
    <property type="component" value="Unassembled WGS sequence"/>
</dbReference>
<dbReference type="InterPro" id="IPR013717">
    <property type="entry name" value="PIG-P"/>
</dbReference>
<name>A0A482WT24_LAOST</name>
<dbReference type="PIRSF" id="PIRSF008765">
    <property type="entry name" value="PIG-P_GPI19"/>
    <property type="match status" value="1"/>
</dbReference>
<keyword evidence="7" id="KW-0808">Transferase</keyword>
<accession>A0A482WT24</accession>
<dbReference type="EMBL" id="QKKF02026431">
    <property type="protein sequence ID" value="RZF36412.1"/>
    <property type="molecule type" value="Genomic_DNA"/>
</dbReference>
<comment type="function">
    <text evidence="7">Part of the complex catalyzing the transfer of N-acetylglucosamine from UDP-N-acetylglucosamine to phosphatidylinositol, the first step of GPI biosynthesis.</text>
</comment>
<evidence type="ECO:0000256" key="4">
    <source>
        <dbReference type="ARBA" id="ARBA00022692"/>
    </source>
</evidence>
<evidence type="ECO:0000256" key="7">
    <source>
        <dbReference type="PIRNR" id="PIRNR008765"/>
    </source>
</evidence>
<feature type="transmembrane region" description="Helical" evidence="8">
    <location>
        <begin position="53"/>
        <end position="77"/>
    </location>
</feature>
<dbReference type="InParanoid" id="A0A482WT24"/>
<evidence type="ECO:0000313" key="11">
    <source>
        <dbReference type="Proteomes" id="UP000291343"/>
    </source>
</evidence>
<sequence>MPENTPAPTPSRANYGFALYLGSWTAFGLYLIWSFVPESFLHNLGLTYWPQKYWAVAIPVHLLITLGLFAFCIYPAINMTLVPPMDDMRILTDKYSFEPTPVEKCRRGGIPEVSDIPMSEVCKRLYSKRKEI</sequence>
<evidence type="ECO:0000256" key="5">
    <source>
        <dbReference type="ARBA" id="ARBA00022989"/>
    </source>
</evidence>
<comment type="similarity">
    <text evidence="7">Belongs to the PIGP family.</text>
</comment>
<dbReference type="PANTHER" id="PTHR46346">
    <property type="entry name" value="PHOSPHATIDYLINOSITOL N-ACETYLGLUCOSAMINYLTRANSFERASE SUBUNIT P"/>
    <property type="match status" value="1"/>
</dbReference>
<evidence type="ECO:0000256" key="8">
    <source>
        <dbReference type="SAM" id="Phobius"/>
    </source>
</evidence>
<keyword evidence="11" id="KW-1185">Reference proteome</keyword>
<gene>
    <name evidence="10" type="ORF">LSTR_LSTR016600</name>
</gene>
<evidence type="ECO:0000313" key="10">
    <source>
        <dbReference type="EMBL" id="RZF36412.1"/>
    </source>
</evidence>
<dbReference type="AlphaFoldDB" id="A0A482WT24"/>
<dbReference type="GO" id="GO:0017176">
    <property type="term" value="F:phosphatidylinositol N-acetylglucosaminyltransferase activity"/>
    <property type="evidence" value="ECO:0007669"/>
    <property type="project" value="UniProtKB-UniRule"/>
</dbReference>
<evidence type="ECO:0000259" key="9">
    <source>
        <dbReference type="Pfam" id="PF08510"/>
    </source>
</evidence>
<evidence type="ECO:0000256" key="2">
    <source>
        <dbReference type="ARBA" id="ARBA00004687"/>
    </source>
</evidence>
<dbReference type="PANTHER" id="PTHR46346:SF1">
    <property type="entry name" value="PHOSPHATIDYLINOSITOL N-ACETYLGLUCOSAMINYLTRANSFERASE SUBUNIT P"/>
    <property type="match status" value="1"/>
</dbReference>